<dbReference type="GO" id="GO:0004553">
    <property type="term" value="F:hydrolase activity, hydrolyzing O-glycosyl compounds"/>
    <property type="evidence" value="ECO:0007669"/>
    <property type="project" value="InterPro"/>
</dbReference>
<dbReference type="CDD" id="cd14256">
    <property type="entry name" value="Dockerin_I"/>
    <property type="match status" value="1"/>
</dbReference>
<dbReference type="InterPro" id="IPR024745">
    <property type="entry name" value="GH44_cat"/>
</dbReference>
<dbReference type="Gene3D" id="2.60.40.1180">
    <property type="entry name" value="Golgi alpha-mannosidase II"/>
    <property type="match status" value="1"/>
</dbReference>
<dbReference type="SUPFAM" id="SSF63446">
    <property type="entry name" value="Type I dockerin domain"/>
    <property type="match status" value="1"/>
</dbReference>
<dbReference type="Pfam" id="PF12891">
    <property type="entry name" value="Glyco_hydro_44"/>
    <property type="match status" value="1"/>
</dbReference>
<dbReference type="KEGG" id="crw:CROST_014640"/>
<dbReference type="GO" id="GO:0000272">
    <property type="term" value="P:polysaccharide catabolic process"/>
    <property type="evidence" value="ECO:0007669"/>
    <property type="project" value="InterPro"/>
</dbReference>
<protein>
    <submittedName>
        <fullName evidence="1">Beta-mannanase/endoglucanase A</fullName>
    </submittedName>
</protein>
<dbReference type="EMBL" id="CP096983">
    <property type="protein sequence ID" value="URZ10754.1"/>
    <property type="molecule type" value="Genomic_DNA"/>
</dbReference>
<dbReference type="RefSeq" id="WP_077832417.1">
    <property type="nucleotide sequence ID" value="NZ_CP096983.1"/>
</dbReference>
<dbReference type="InterPro" id="IPR013780">
    <property type="entry name" value="Glyco_hydro_b"/>
</dbReference>
<dbReference type="SUPFAM" id="SSF51445">
    <property type="entry name" value="(Trans)glycosidases"/>
    <property type="match status" value="1"/>
</dbReference>
<dbReference type="Gene3D" id="3.20.20.80">
    <property type="entry name" value="Glycosidases"/>
    <property type="match status" value="1"/>
</dbReference>
<dbReference type="PROSITE" id="PS00018">
    <property type="entry name" value="EF_HAND_1"/>
    <property type="match status" value="2"/>
</dbReference>
<keyword evidence="2" id="KW-1185">Reference proteome</keyword>
<name>A0A1S8LP33_9CLOT</name>
<dbReference type="PROSITE" id="PS51766">
    <property type="entry name" value="DOCKERIN"/>
    <property type="match status" value="1"/>
</dbReference>
<dbReference type="STRING" id="84029.CROST_03080"/>
<evidence type="ECO:0000313" key="1">
    <source>
        <dbReference type="EMBL" id="URZ10754.1"/>
    </source>
</evidence>
<dbReference type="InterPro" id="IPR017853">
    <property type="entry name" value="GH"/>
</dbReference>
<dbReference type="Proteomes" id="UP000190951">
    <property type="component" value="Chromosome"/>
</dbReference>
<dbReference type="Gene3D" id="1.10.1330.10">
    <property type="entry name" value="Dockerin domain"/>
    <property type="match status" value="1"/>
</dbReference>
<accession>A0A1S8LP33</accession>
<dbReference type="InterPro" id="IPR036439">
    <property type="entry name" value="Dockerin_dom_sf"/>
</dbReference>
<sequence length="602" mass="66020">MKKNKLLVSTLAIIFSSMVLAPTSGIKVFADTADINVSVDSTSDKQAISPYIYGTNQDFSNAKVTARRIGGNRSTGYNWENNASNAGTDYKNESDNYWLTLYDVPKDQSDVPASTYTTFHDKSLAMGVPYTLATVQAGGYVAADKDGTTVTDPAPSSRWKKVAFNKNGPLSLTPDTTDDTVYMDEFVNSLVNKYGSASGKTGIKGYSLDNEPALWPTTHPLIHPNKTTCAEVLDKDTELSKTVKKVDPAAETFGPALYGFAAFSNFQSAPDWDSVKGSYQWFIDYYLDNMKKNSDAAGKRLLDVLDLHWYPEAKGGGQRITTSDTSNVDCNKARMQAPRSLWDSTYVEDSWIGQWNKWALPLVPKVKASIDKYNPGTKLSFSEYNYGGENHISGGIAQADALGAFGKTGVYFASYWECENNNNNYVQSAFNLYNNYDGNNSKYGDTNIKCDTSDINNSSTYASLTSNNGKRMDLIVMNKNYTDAINFNFNVNSSEKYTSGDVWGFDSNSSNITKRDSISSISGNKFTYKIPALTAVHIVLNADSKKGDLNGDGTVNGRDLMLLRQYLAGKTSDVDLSAADINNDGVVNGKDLMELVKLISQQ</sequence>
<evidence type="ECO:0000313" key="2">
    <source>
        <dbReference type="Proteomes" id="UP000190951"/>
    </source>
</evidence>
<organism evidence="1 2">
    <name type="scientific">Clostridium felsineum</name>
    <dbReference type="NCBI Taxonomy" id="36839"/>
    <lineage>
        <taxon>Bacteria</taxon>
        <taxon>Bacillati</taxon>
        <taxon>Bacillota</taxon>
        <taxon>Clostridia</taxon>
        <taxon>Eubacteriales</taxon>
        <taxon>Clostridiaceae</taxon>
        <taxon>Clostridium</taxon>
    </lineage>
</organism>
<gene>
    <name evidence="1" type="primary">manA_1</name>
    <name evidence="1" type="ORF">CROST_014640</name>
</gene>
<dbReference type="InterPro" id="IPR002105">
    <property type="entry name" value="Dockerin_1_rpt"/>
</dbReference>
<dbReference type="AlphaFoldDB" id="A0A1S8LP33"/>
<dbReference type="InterPro" id="IPR018247">
    <property type="entry name" value="EF_Hand_1_Ca_BS"/>
</dbReference>
<dbReference type="Pfam" id="PF00404">
    <property type="entry name" value="Dockerin_1"/>
    <property type="match status" value="1"/>
</dbReference>
<dbReference type="InterPro" id="IPR016134">
    <property type="entry name" value="Dockerin_dom"/>
</dbReference>
<dbReference type="SUPFAM" id="SSF51011">
    <property type="entry name" value="Glycosyl hydrolase domain"/>
    <property type="match status" value="1"/>
</dbReference>
<proteinExistence type="predicted"/>
<reference evidence="1 2" key="1">
    <citation type="submission" date="2022-04" db="EMBL/GenBank/DDBJ databases">
        <title>Genome sequence of C. roseum typestrain.</title>
        <authorList>
            <person name="Poehlein A."/>
            <person name="Schoch T."/>
            <person name="Duerre P."/>
            <person name="Daniel R."/>
        </authorList>
    </citation>
    <scope>NUCLEOTIDE SEQUENCE [LARGE SCALE GENOMIC DNA]</scope>
    <source>
        <strain evidence="1 2">DSM 7320</strain>
    </source>
</reference>